<comment type="caution">
    <text evidence="2">The sequence shown here is derived from an EMBL/GenBank/DDBJ whole genome shotgun (WGS) entry which is preliminary data.</text>
</comment>
<dbReference type="SUPFAM" id="SSF57603">
    <property type="entry name" value="FnI-like domain"/>
    <property type="match status" value="2"/>
</dbReference>
<gene>
    <name evidence="2" type="ORF">MNOR_LOCUS26764</name>
</gene>
<organism evidence="2 3">
    <name type="scientific">Meganyctiphanes norvegica</name>
    <name type="common">Northern krill</name>
    <name type="synonym">Thysanopoda norvegica</name>
    <dbReference type="NCBI Taxonomy" id="48144"/>
    <lineage>
        <taxon>Eukaryota</taxon>
        <taxon>Metazoa</taxon>
        <taxon>Ecdysozoa</taxon>
        <taxon>Arthropoda</taxon>
        <taxon>Crustacea</taxon>
        <taxon>Multicrustacea</taxon>
        <taxon>Malacostraca</taxon>
        <taxon>Eumalacostraca</taxon>
        <taxon>Eucarida</taxon>
        <taxon>Euphausiacea</taxon>
        <taxon>Euphausiidae</taxon>
        <taxon>Meganyctiphanes</taxon>
    </lineage>
</organism>
<protein>
    <submittedName>
        <fullName evidence="2">Uncharacterized protein</fullName>
    </submittedName>
</protein>
<keyword evidence="3" id="KW-1185">Reference proteome</keyword>
<evidence type="ECO:0000256" key="1">
    <source>
        <dbReference type="SAM" id="SignalP"/>
    </source>
</evidence>
<sequence length="275" mass="30982">MAVKSLLLQAVVLALVASITIAATIGDGNVSLYTGRPIDRNSNRGACLVDGREYPSDTAIPRAHPCHYCICYQGQVTCYWKQCSVAPHNCAVLHFEHTCNPSLYMCSIPEKTKKEPVREFGARLNTLRRRRLIREVPSTSSMRLPVDEPFPVKFDSEFVGRLESHLRTRRAVNGSSHHNHGVKFHQTPDKSCTILGVKYNLGEVIGVATDVCMECRCAAGNMYCSPKCCFQHSPFKLEQEDHDFFSKSRKDIDDDPPKPHPLHQVRNQYLNQVII</sequence>
<dbReference type="EMBL" id="CAXKWB010027175">
    <property type="protein sequence ID" value="CAL4131468.1"/>
    <property type="molecule type" value="Genomic_DNA"/>
</dbReference>
<dbReference type="Proteomes" id="UP001497623">
    <property type="component" value="Unassembled WGS sequence"/>
</dbReference>
<evidence type="ECO:0000313" key="3">
    <source>
        <dbReference type="Proteomes" id="UP001497623"/>
    </source>
</evidence>
<name>A0AAV2RRI9_MEGNR</name>
<proteinExistence type="predicted"/>
<reference evidence="2 3" key="1">
    <citation type="submission" date="2024-05" db="EMBL/GenBank/DDBJ databases">
        <authorList>
            <person name="Wallberg A."/>
        </authorList>
    </citation>
    <scope>NUCLEOTIDE SEQUENCE [LARGE SCALE GENOMIC DNA]</scope>
</reference>
<dbReference type="Gene3D" id="2.10.70.10">
    <property type="entry name" value="Complement Module, domain 1"/>
    <property type="match status" value="1"/>
</dbReference>
<evidence type="ECO:0000313" key="2">
    <source>
        <dbReference type="EMBL" id="CAL4131468.1"/>
    </source>
</evidence>
<feature type="chain" id="PRO_5043472353" evidence="1">
    <location>
        <begin position="23"/>
        <end position="275"/>
    </location>
</feature>
<dbReference type="AlphaFoldDB" id="A0AAV2RRI9"/>
<feature type="signal peptide" evidence="1">
    <location>
        <begin position="1"/>
        <end position="22"/>
    </location>
</feature>
<accession>A0AAV2RRI9</accession>
<keyword evidence="1" id="KW-0732">Signal</keyword>